<dbReference type="GO" id="GO:0004497">
    <property type="term" value="F:monooxygenase activity"/>
    <property type="evidence" value="ECO:0007669"/>
    <property type="project" value="UniProtKB-KW"/>
</dbReference>
<dbReference type="VEuPathDB" id="FungiDB:BO72DRAFT_444863"/>
<dbReference type="AlphaFoldDB" id="A0A8G1RY39"/>
<dbReference type="PRINTS" id="PR00463">
    <property type="entry name" value="EP450I"/>
</dbReference>
<keyword evidence="3 6" id="KW-0479">Metal-binding</keyword>
<keyword evidence="6 7" id="KW-0349">Heme</keyword>
<feature type="binding site" description="axial binding residue" evidence="6">
    <location>
        <position position="455"/>
    </location>
    <ligand>
        <name>heme</name>
        <dbReference type="ChEBI" id="CHEBI:30413"/>
    </ligand>
    <ligandPart>
        <name>Fe</name>
        <dbReference type="ChEBI" id="CHEBI:18248"/>
    </ligandPart>
</feature>
<dbReference type="InterPro" id="IPR017972">
    <property type="entry name" value="Cyt_P450_CS"/>
</dbReference>
<dbReference type="SUPFAM" id="SSF48264">
    <property type="entry name" value="Cytochrome P450"/>
    <property type="match status" value="1"/>
</dbReference>
<keyword evidence="5 6" id="KW-0408">Iron</keyword>
<accession>A0A8G1RY39</accession>
<evidence type="ECO:0000256" key="7">
    <source>
        <dbReference type="RuleBase" id="RU000461"/>
    </source>
</evidence>
<comment type="similarity">
    <text evidence="2 7">Belongs to the cytochrome P450 family.</text>
</comment>
<evidence type="ECO:0000256" key="8">
    <source>
        <dbReference type="SAM" id="Phobius"/>
    </source>
</evidence>
<keyword evidence="4 7" id="KW-0560">Oxidoreductase</keyword>
<gene>
    <name evidence="9" type="ORF">BO72DRAFT_444863</name>
</gene>
<organism evidence="9 10">
    <name type="scientific">Aspergillus fijiensis CBS 313.89</name>
    <dbReference type="NCBI Taxonomy" id="1448319"/>
    <lineage>
        <taxon>Eukaryota</taxon>
        <taxon>Fungi</taxon>
        <taxon>Dikarya</taxon>
        <taxon>Ascomycota</taxon>
        <taxon>Pezizomycotina</taxon>
        <taxon>Eurotiomycetes</taxon>
        <taxon>Eurotiomycetidae</taxon>
        <taxon>Eurotiales</taxon>
        <taxon>Aspergillaceae</taxon>
        <taxon>Aspergillus</taxon>
    </lineage>
</organism>
<dbReference type="InterPro" id="IPR050121">
    <property type="entry name" value="Cytochrome_P450_monoxygenase"/>
</dbReference>
<keyword evidence="8" id="KW-1133">Transmembrane helix</keyword>
<evidence type="ECO:0000256" key="5">
    <source>
        <dbReference type="ARBA" id="ARBA00023004"/>
    </source>
</evidence>
<dbReference type="InterPro" id="IPR001128">
    <property type="entry name" value="Cyt_P450"/>
</dbReference>
<protein>
    <submittedName>
        <fullName evidence="9">Cytochrome P450</fullName>
    </submittedName>
</protein>
<proteinExistence type="inferred from homology"/>
<dbReference type="InterPro" id="IPR036396">
    <property type="entry name" value="Cyt_P450_sf"/>
</dbReference>
<evidence type="ECO:0000256" key="6">
    <source>
        <dbReference type="PIRSR" id="PIRSR602401-1"/>
    </source>
</evidence>
<dbReference type="PROSITE" id="PS00086">
    <property type="entry name" value="CYTOCHROME_P450"/>
    <property type="match status" value="1"/>
</dbReference>
<evidence type="ECO:0000313" key="9">
    <source>
        <dbReference type="EMBL" id="RAK80862.1"/>
    </source>
</evidence>
<comment type="cofactor">
    <cofactor evidence="1 6">
        <name>heme</name>
        <dbReference type="ChEBI" id="CHEBI:30413"/>
    </cofactor>
</comment>
<dbReference type="InterPro" id="IPR002401">
    <property type="entry name" value="Cyt_P450_E_grp-I"/>
</dbReference>
<evidence type="ECO:0000256" key="4">
    <source>
        <dbReference type="ARBA" id="ARBA00023002"/>
    </source>
</evidence>
<evidence type="ECO:0000256" key="1">
    <source>
        <dbReference type="ARBA" id="ARBA00001971"/>
    </source>
</evidence>
<dbReference type="PANTHER" id="PTHR24305:SF235">
    <property type="entry name" value="CYTOCHROME P450 MONOOXYGENASE APDB-RELATED"/>
    <property type="match status" value="1"/>
</dbReference>
<keyword evidence="10" id="KW-1185">Reference proteome</keyword>
<dbReference type="GO" id="GO:0044550">
    <property type="term" value="P:secondary metabolite biosynthetic process"/>
    <property type="evidence" value="ECO:0007669"/>
    <property type="project" value="UniProtKB-ARBA"/>
</dbReference>
<keyword evidence="7" id="KW-0503">Monooxygenase</keyword>
<dbReference type="Gene3D" id="1.10.630.10">
    <property type="entry name" value="Cytochrome P450"/>
    <property type="match status" value="1"/>
</dbReference>
<sequence length="513" mass="58110">MMVSQIALTIQFGLAAVLLAFWRAFTPNTWPNRFISYVINCFLLWWYPIHSADGRTSIPTCPYRFPDGGGSLKFLEYERVSRRWAEKYGPVYRIWVGLTPEIILTRAEEIKTVFRDSGDHLKASNLNGGWVMGDLVGDGVGLISQGHWKRVHAVVSPPFTQKATTYVPLVQSRVARQFNELDGDYQAGESWRLKPAEDLKLLPFWVIGDLLYGELPPDMVQELLAITELRTDVFQYAFKGGLSLFSFTKLFSPTIRAKLRVFHERWAAFNRQAYQRAQASGQGAACAIVPLYAAVERGQLTPTELMHTLDEALFANIDVTIGSFSWIPAFLADDSAIQEQLRREIMDVRSDDSAGAWERYIASHSTLLASCINESARLRPVTNYTYAQSIPTARDVGGYRIPQGSYMVVDTNALNIRDESWGPDPTSFRPRRFLAESRATFRYRFWRFGFGPRQCIAQALADTILKVLVAYTVEHYRLRSPEKSAADTDGREAQKRGDAWFKVAEQAIILEAL</sequence>
<reference evidence="9 10" key="1">
    <citation type="submission" date="2018-02" db="EMBL/GenBank/DDBJ databases">
        <title>The genomes of Aspergillus section Nigri reveals drivers in fungal speciation.</title>
        <authorList>
            <consortium name="DOE Joint Genome Institute"/>
            <person name="Vesth T.C."/>
            <person name="Nybo J."/>
            <person name="Theobald S."/>
            <person name="Brandl J."/>
            <person name="Frisvad J.C."/>
            <person name="Nielsen K.F."/>
            <person name="Lyhne E.K."/>
            <person name="Kogle M.E."/>
            <person name="Kuo A."/>
            <person name="Riley R."/>
            <person name="Clum A."/>
            <person name="Nolan M."/>
            <person name="Lipzen A."/>
            <person name="Salamov A."/>
            <person name="Henrissat B."/>
            <person name="Wiebenga A."/>
            <person name="De vries R.P."/>
            <person name="Grigoriev I.V."/>
            <person name="Mortensen U.H."/>
            <person name="Andersen M.R."/>
            <person name="Baker S.E."/>
        </authorList>
    </citation>
    <scope>NUCLEOTIDE SEQUENCE [LARGE SCALE GENOMIC DNA]</scope>
    <source>
        <strain evidence="9 10">CBS 313.89</strain>
    </source>
</reference>
<dbReference type="GO" id="GO:0016705">
    <property type="term" value="F:oxidoreductase activity, acting on paired donors, with incorporation or reduction of molecular oxygen"/>
    <property type="evidence" value="ECO:0007669"/>
    <property type="project" value="InterPro"/>
</dbReference>
<dbReference type="GeneID" id="63861252"/>
<feature type="transmembrane region" description="Helical" evidence="8">
    <location>
        <begin position="6"/>
        <end position="22"/>
    </location>
</feature>
<keyword evidence="8" id="KW-0812">Transmembrane</keyword>
<dbReference type="GO" id="GO:0005506">
    <property type="term" value="F:iron ion binding"/>
    <property type="evidence" value="ECO:0007669"/>
    <property type="project" value="InterPro"/>
</dbReference>
<dbReference type="RefSeq" id="XP_040804872.1">
    <property type="nucleotide sequence ID" value="XM_040943919.1"/>
</dbReference>
<dbReference type="Pfam" id="PF00067">
    <property type="entry name" value="p450"/>
    <property type="match status" value="1"/>
</dbReference>
<evidence type="ECO:0000256" key="3">
    <source>
        <dbReference type="ARBA" id="ARBA00022723"/>
    </source>
</evidence>
<dbReference type="OrthoDB" id="2789670at2759"/>
<dbReference type="GO" id="GO:0020037">
    <property type="term" value="F:heme binding"/>
    <property type="evidence" value="ECO:0007669"/>
    <property type="project" value="InterPro"/>
</dbReference>
<dbReference type="EMBL" id="KZ824627">
    <property type="protein sequence ID" value="RAK80862.1"/>
    <property type="molecule type" value="Genomic_DNA"/>
</dbReference>
<evidence type="ECO:0000313" key="10">
    <source>
        <dbReference type="Proteomes" id="UP000249789"/>
    </source>
</evidence>
<keyword evidence="8" id="KW-0472">Membrane</keyword>
<dbReference type="CDD" id="cd20615">
    <property type="entry name" value="CYP_GliC-like"/>
    <property type="match status" value="1"/>
</dbReference>
<dbReference type="PANTHER" id="PTHR24305">
    <property type="entry name" value="CYTOCHROME P450"/>
    <property type="match status" value="1"/>
</dbReference>
<dbReference type="Proteomes" id="UP000249789">
    <property type="component" value="Unassembled WGS sequence"/>
</dbReference>
<evidence type="ECO:0000256" key="2">
    <source>
        <dbReference type="ARBA" id="ARBA00010617"/>
    </source>
</evidence>
<name>A0A8G1RY39_9EURO</name>